<sequence length="68" mass="7716">MRSVETLYKACVRTRVATSARLKPVVGAARGTGEEAIVFGKKKRKHNGSFTVRWRTCQGEKCEKWKMT</sequence>
<dbReference type="EMBL" id="LGST01000041">
    <property type="protein sequence ID" value="KND97453.1"/>
    <property type="molecule type" value="Genomic_DNA"/>
</dbReference>
<evidence type="ECO:0000313" key="2">
    <source>
        <dbReference type="Proteomes" id="UP000037122"/>
    </source>
</evidence>
<reference evidence="2" key="1">
    <citation type="journal article" date="2015" name="BMC Genomics">
        <title>Draft genome of a commonly misdiagnosed multidrug resistant pathogen Candida auris.</title>
        <authorList>
            <person name="Chatterjee S."/>
            <person name="Alampalli S.V."/>
            <person name="Nageshan R.K."/>
            <person name="Chettiar S.T."/>
            <person name="Joshi S."/>
            <person name="Tatu U.S."/>
        </authorList>
    </citation>
    <scope>NUCLEOTIDE SEQUENCE [LARGE SCALE GENOMIC DNA]</scope>
    <source>
        <strain evidence="2">6684</strain>
    </source>
</reference>
<dbReference type="Proteomes" id="UP000037122">
    <property type="component" value="Unassembled WGS sequence"/>
</dbReference>
<comment type="caution">
    <text evidence="1">The sequence shown here is derived from an EMBL/GenBank/DDBJ whole genome shotgun (WGS) entry which is preliminary data.</text>
</comment>
<protein>
    <submittedName>
        <fullName evidence="1">Uncharacterized protein</fullName>
    </submittedName>
</protein>
<dbReference type="AlphaFoldDB" id="A0A0L0NTT1"/>
<proteinExistence type="predicted"/>
<organism evidence="1 2">
    <name type="scientific">Candidozyma auris</name>
    <name type="common">Yeast</name>
    <name type="synonym">Candida auris</name>
    <dbReference type="NCBI Taxonomy" id="498019"/>
    <lineage>
        <taxon>Eukaryota</taxon>
        <taxon>Fungi</taxon>
        <taxon>Dikarya</taxon>
        <taxon>Ascomycota</taxon>
        <taxon>Saccharomycotina</taxon>
        <taxon>Pichiomycetes</taxon>
        <taxon>Metschnikowiaceae</taxon>
        <taxon>Candidozyma</taxon>
    </lineage>
</organism>
<gene>
    <name evidence="1" type="ORF">QG37_05837</name>
</gene>
<evidence type="ECO:0000313" key="1">
    <source>
        <dbReference type="EMBL" id="KND97453.1"/>
    </source>
</evidence>
<accession>A0A0L0NTT1</accession>
<dbReference type="VEuPathDB" id="FungiDB:QG37_05837"/>
<name>A0A0L0NTT1_CANAR</name>